<sequence length="496" mass="55379">MNFLFRSRPAQPATVPSDTIVPLRSWDTALSMRGTVLDTALIFHDVLDISKLHAALDQLYSTGNWRELGARLRLNENGRLEYHIPQCYDDARPAFIFTYARHEMPIGSHPLAAQFPEATGKATLFASPENFTPLVRSKATPRKLDDWIYSDNPQLFIHAVSFDDATILTVTFPHTLTDVMGIGIFMRAWSAMVRGDLTAIPTLEGFESNPLTELGKRTPAEKYMHFDRVLNKGQLLMFVGRRLADSLWYRQEERHTIFLPARCVRKMHIKALEQLASSCDNGCAKSNPFLSESDIILAWWARTLYIALGLLPSQRILVNNAFNLRTSLHDSFSSPGSAYLGNAVCMSPTFLQGRQIQEESLSNVAWKIRQSVALQQTAEQVEAVTALLKQTMEKSGYLALIGEPGMLLLSSSNWHKAGMYGLDFSSVVTASGKDLNSRAHGIGKPSYVNGVLHSDLSFRNTFAVTGRDAGGNWWLNGVLRTDAWVKVQGELEKIED</sequence>
<dbReference type="EMBL" id="LXJU01000011">
    <property type="protein sequence ID" value="OGE52004.1"/>
    <property type="molecule type" value="Genomic_DNA"/>
</dbReference>
<dbReference type="Proteomes" id="UP000177622">
    <property type="component" value="Unassembled WGS sequence"/>
</dbReference>
<evidence type="ECO:0000313" key="5">
    <source>
        <dbReference type="EMBL" id="OGE52004.1"/>
    </source>
</evidence>
<reference evidence="5 6" key="1">
    <citation type="journal article" date="2016" name="Sci. Rep.">
        <title>Penicillium arizonense, a new, genome sequenced fungal species, reveals a high chemical diversity in secreted metabolites.</title>
        <authorList>
            <person name="Grijseels S."/>
            <person name="Nielsen J.C."/>
            <person name="Randelovic M."/>
            <person name="Nielsen J."/>
            <person name="Nielsen K.F."/>
            <person name="Workman M."/>
            <person name="Frisvad J.C."/>
        </authorList>
    </citation>
    <scope>NUCLEOTIDE SEQUENCE [LARGE SCALE GENOMIC DNA]</scope>
    <source>
        <strain evidence="5 6">CBS 141311</strain>
    </source>
</reference>
<dbReference type="GO" id="GO:0016746">
    <property type="term" value="F:acyltransferase activity"/>
    <property type="evidence" value="ECO:0007669"/>
    <property type="project" value="UniProtKB-KW"/>
</dbReference>
<dbReference type="Pfam" id="PF02458">
    <property type="entry name" value="Transferase"/>
    <property type="match status" value="1"/>
</dbReference>
<keyword evidence="6" id="KW-1185">Reference proteome</keyword>
<dbReference type="InterPro" id="IPR023213">
    <property type="entry name" value="CAT-like_dom_sf"/>
</dbReference>
<gene>
    <name evidence="5" type="ORF">PENARI_c011G11087</name>
</gene>
<evidence type="ECO:0000256" key="4">
    <source>
        <dbReference type="ARBA" id="ARBA00023315"/>
    </source>
</evidence>
<organism evidence="5 6">
    <name type="scientific">Penicillium arizonense</name>
    <dbReference type="NCBI Taxonomy" id="1835702"/>
    <lineage>
        <taxon>Eukaryota</taxon>
        <taxon>Fungi</taxon>
        <taxon>Dikarya</taxon>
        <taxon>Ascomycota</taxon>
        <taxon>Pezizomycotina</taxon>
        <taxon>Eurotiomycetes</taxon>
        <taxon>Eurotiomycetidae</taxon>
        <taxon>Eurotiales</taxon>
        <taxon>Aspergillaceae</taxon>
        <taxon>Penicillium</taxon>
    </lineage>
</organism>
<dbReference type="Gene3D" id="3.30.559.10">
    <property type="entry name" value="Chloramphenicol acetyltransferase-like domain"/>
    <property type="match status" value="2"/>
</dbReference>
<comment type="caution">
    <text evidence="5">The sequence shown here is derived from an EMBL/GenBank/DDBJ whole genome shotgun (WGS) entry which is preliminary data.</text>
</comment>
<dbReference type="PANTHER" id="PTHR31896">
    <property type="entry name" value="FAMILY REGULATORY PROTEIN, PUTATIVE (AFU_ORTHOLOGUE AFUA_3G14730)-RELATED"/>
    <property type="match status" value="1"/>
</dbReference>
<dbReference type="GeneID" id="34577473"/>
<comment type="pathway">
    <text evidence="1">Secondary metabolite biosynthesis.</text>
</comment>
<dbReference type="OrthoDB" id="21502at2759"/>
<evidence type="ECO:0000256" key="2">
    <source>
        <dbReference type="ARBA" id="ARBA00009861"/>
    </source>
</evidence>
<keyword evidence="3" id="KW-0808">Transferase</keyword>
<evidence type="ECO:0000256" key="1">
    <source>
        <dbReference type="ARBA" id="ARBA00005179"/>
    </source>
</evidence>
<name>A0A1F5LFL5_PENAI</name>
<evidence type="ECO:0000313" key="6">
    <source>
        <dbReference type="Proteomes" id="UP000177622"/>
    </source>
</evidence>
<keyword evidence="4" id="KW-0012">Acyltransferase</keyword>
<protein>
    <submittedName>
        <fullName evidence="5">Uncharacterized protein</fullName>
    </submittedName>
</protein>
<dbReference type="STRING" id="1835702.A0A1F5LFL5"/>
<accession>A0A1F5LFL5</accession>
<dbReference type="RefSeq" id="XP_022487447.1">
    <property type="nucleotide sequence ID" value="XM_022632739.1"/>
</dbReference>
<proteinExistence type="inferred from homology"/>
<evidence type="ECO:0000256" key="3">
    <source>
        <dbReference type="ARBA" id="ARBA00022679"/>
    </source>
</evidence>
<dbReference type="PANTHER" id="PTHR31896:SF69">
    <property type="entry name" value="FAMILY REGULATORY PROTEIN, PUTATIVE (AFU_ORTHOLOGUE AFUA_3G14730)-RELATED"/>
    <property type="match status" value="1"/>
</dbReference>
<dbReference type="AlphaFoldDB" id="A0A1F5LFL5"/>
<dbReference type="InterPro" id="IPR051283">
    <property type="entry name" value="Sec_Metabolite_Acyltrans"/>
</dbReference>
<comment type="similarity">
    <text evidence="2">Belongs to the plant acyltransferase family.</text>
</comment>